<keyword evidence="3" id="KW-0410">Iron transport</keyword>
<evidence type="ECO:0000256" key="2">
    <source>
        <dbReference type="ARBA" id="ARBA00022475"/>
    </source>
</evidence>
<dbReference type="SMART" id="SM00382">
    <property type="entry name" value="AAA"/>
    <property type="match status" value="1"/>
</dbReference>
<dbReference type="eggNOG" id="COG3842">
    <property type="taxonomic scope" value="Bacteria"/>
</dbReference>
<dbReference type="STRING" id="383372.Rcas_2176"/>
<dbReference type="GO" id="GO:0043190">
    <property type="term" value="C:ATP-binding cassette (ABC) transporter complex"/>
    <property type="evidence" value="ECO:0007669"/>
    <property type="project" value="InterPro"/>
</dbReference>
<keyword evidence="12" id="KW-1185">Reference proteome</keyword>
<dbReference type="PANTHER" id="PTHR42781">
    <property type="entry name" value="SPERMIDINE/PUTRESCINE IMPORT ATP-BINDING PROTEIN POTA"/>
    <property type="match status" value="1"/>
</dbReference>
<dbReference type="InterPro" id="IPR003439">
    <property type="entry name" value="ABC_transporter-like_ATP-bd"/>
</dbReference>
<dbReference type="InterPro" id="IPR017871">
    <property type="entry name" value="ABC_transporter-like_CS"/>
</dbReference>
<dbReference type="HOGENOM" id="CLU_000604_1_1_0"/>
<evidence type="ECO:0000313" key="11">
    <source>
        <dbReference type="EMBL" id="ABU58260.1"/>
    </source>
</evidence>
<dbReference type="InterPro" id="IPR008995">
    <property type="entry name" value="Mo/tungstate-bd_C_term_dom"/>
</dbReference>
<feature type="domain" description="ABC transporter" evidence="10">
    <location>
        <begin position="2"/>
        <end position="236"/>
    </location>
</feature>
<proteinExistence type="predicted"/>
<dbReference type="RefSeq" id="WP_012120684.1">
    <property type="nucleotide sequence ID" value="NC_009767.1"/>
</dbReference>
<dbReference type="SUPFAM" id="SSF50331">
    <property type="entry name" value="MOP-like"/>
    <property type="match status" value="1"/>
</dbReference>
<name>A7NL87_ROSCS</name>
<keyword evidence="5" id="KW-0067">ATP-binding</keyword>
<dbReference type="Pfam" id="PF00005">
    <property type="entry name" value="ABC_tran"/>
    <property type="match status" value="1"/>
</dbReference>
<evidence type="ECO:0000313" key="12">
    <source>
        <dbReference type="Proteomes" id="UP000000263"/>
    </source>
</evidence>
<organism evidence="11 12">
    <name type="scientific">Roseiflexus castenholzii (strain DSM 13941 / HLO8)</name>
    <dbReference type="NCBI Taxonomy" id="383372"/>
    <lineage>
        <taxon>Bacteria</taxon>
        <taxon>Bacillati</taxon>
        <taxon>Chloroflexota</taxon>
        <taxon>Chloroflexia</taxon>
        <taxon>Chloroflexales</taxon>
        <taxon>Roseiflexineae</taxon>
        <taxon>Roseiflexaceae</taxon>
        <taxon>Roseiflexus</taxon>
    </lineage>
</organism>
<dbReference type="Proteomes" id="UP000000263">
    <property type="component" value="Chromosome"/>
</dbReference>
<gene>
    <name evidence="11" type="ordered locus">Rcas_2176</name>
</gene>
<dbReference type="PROSITE" id="PS00211">
    <property type="entry name" value="ABC_TRANSPORTER_1"/>
    <property type="match status" value="1"/>
</dbReference>
<reference evidence="11 12" key="1">
    <citation type="submission" date="2007-08" db="EMBL/GenBank/DDBJ databases">
        <title>Complete sequence of Roseiflexus castenholzii DSM 13941.</title>
        <authorList>
            <consortium name="US DOE Joint Genome Institute"/>
            <person name="Copeland A."/>
            <person name="Lucas S."/>
            <person name="Lapidus A."/>
            <person name="Barry K."/>
            <person name="Glavina del Rio T."/>
            <person name="Dalin E."/>
            <person name="Tice H."/>
            <person name="Pitluck S."/>
            <person name="Thompson L.S."/>
            <person name="Brettin T."/>
            <person name="Bruce D."/>
            <person name="Detter J.C."/>
            <person name="Han C."/>
            <person name="Tapia R."/>
            <person name="Schmutz J."/>
            <person name="Larimer F."/>
            <person name="Land M."/>
            <person name="Hauser L."/>
            <person name="Kyrpides N."/>
            <person name="Mikhailova N."/>
            <person name="Bryant D.A."/>
            <person name="Hanada S."/>
            <person name="Tsukatani Y."/>
            <person name="Richardson P."/>
        </authorList>
    </citation>
    <scope>NUCLEOTIDE SEQUENCE [LARGE SCALE GENOMIC DNA]</scope>
    <source>
        <strain evidence="12">DSM 13941 / HLO8</strain>
    </source>
</reference>
<evidence type="ECO:0000256" key="1">
    <source>
        <dbReference type="ARBA" id="ARBA00022448"/>
    </source>
</evidence>
<dbReference type="EMBL" id="CP000804">
    <property type="protein sequence ID" value="ABU58260.1"/>
    <property type="molecule type" value="Genomic_DNA"/>
</dbReference>
<dbReference type="Gene3D" id="3.40.50.300">
    <property type="entry name" value="P-loop containing nucleotide triphosphate hydrolases"/>
    <property type="match status" value="1"/>
</dbReference>
<keyword evidence="6" id="KW-0408">Iron</keyword>
<dbReference type="PANTHER" id="PTHR42781:SF4">
    <property type="entry name" value="SPERMIDINE_PUTRESCINE IMPORT ATP-BINDING PROTEIN POTA"/>
    <property type="match status" value="1"/>
</dbReference>
<protein>
    <submittedName>
        <fullName evidence="11">ABC transporter related</fullName>
    </submittedName>
</protein>
<feature type="region of interest" description="Disordered" evidence="9">
    <location>
        <begin position="369"/>
        <end position="398"/>
    </location>
</feature>
<dbReference type="GO" id="GO:0005524">
    <property type="term" value="F:ATP binding"/>
    <property type="evidence" value="ECO:0007669"/>
    <property type="project" value="UniProtKB-KW"/>
</dbReference>
<dbReference type="InterPro" id="IPR003593">
    <property type="entry name" value="AAA+_ATPase"/>
</dbReference>
<dbReference type="CDD" id="cd03259">
    <property type="entry name" value="ABC_Carb_Solutes_like"/>
    <property type="match status" value="1"/>
</dbReference>
<dbReference type="SUPFAM" id="SSF52540">
    <property type="entry name" value="P-loop containing nucleoside triphosphate hydrolases"/>
    <property type="match status" value="1"/>
</dbReference>
<accession>A7NL87</accession>
<dbReference type="GO" id="GO:0015408">
    <property type="term" value="F:ABC-type ferric iron transporter activity"/>
    <property type="evidence" value="ECO:0007669"/>
    <property type="project" value="InterPro"/>
</dbReference>
<dbReference type="InterPro" id="IPR050093">
    <property type="entry name" value="ABC_SmlMolc_Importer"/>
</dbReference>
<dbReference type="InterPro" id="IPR013611">
    <property type="entry name" value="Transp-assoc_OB_typ2"/>
</dbReference>
<dbReference type="InterPro" id="IPR027417">
    <property type="entry name" value="P-loop_NTPase"/>
</dbReference>
<keyword evidence="1" id="KW-0813">Transport</keyword>
<evidence type="ECO:0000256" key="3">
    <source>
        <dbReference type="ARBA" id="ARBA00022496"/>
    </source>
</evidence>
<dbReference type="OrthoDB" id="9778160at2"/>
<keyword evidence="2" id="KW-1003">Cell membrane</keyword>
<dbReference type="GO" id="GO:0016887">
    <property type="term" value="F:ATP hydrolysis activity"/>
    <property type="evidence" value="ECO:0007669"/>
    <property type="project" value="InterPro"/>
</dbReference>
<evidence type="ECO:0000256" key="8">
    <source>
        <dbReference type="ARBA" id="ARBA00023136"/>
    </source>
</evidence>
<evidence type="ECO:0000256" key="9">
    <source>
        <dbReference type="SAM" id="MobiDB-lite"/>
    </source>
</evidence>
<dbReference type="KEGG" id="rca:Rcas_2176"/>
<sequence length="398" mass="43944">MNSHLHVNFIKRLGNVTLQMRFSVDTEILVLFGPSGAGKTQTLQAIAGLSTPDSGLIALNDTTFFQRMSGKPIINLPARKRRIGYVFQQYALFPHMSAIENVAFPLAGRRDARDRAMELLERMRLAHLAQRMPHELSGGQQQRVAIARALATEPRVLLFDESFSALDRPIRERLHDEIRALQAERRLIVIYVTHNLDDAFAVGHRLAVVRDGRIEQIGNIEDVFTRPANSQVLTILGIPNAIRARVTRTGPSGALLDWDGIALEAPPLDASPGAQVVAYIRPEDIRLIYPDRPLSRVVGTNHLDGIVAERRLGRHIHHLRVALPDGRQIEAVYPASSYASMNLTPGGRVRLALRKESIVIIAPHQSSAPIKDGIRPDGTNRTNDGSASDPVPDSLSLL</sequence>
<evidence type="ECO:0000256" key="6">
    <source>
        <dbReference type="ARBA" id="ARBA00023004"/>
    </source>
</evidence>
<dbReference type="AlphaFoldDB" id="A7NL87"/>
<dbReference type="PROSITE" id="PS50893">
    <property type="entry name" value="ABC_TRANSPORTER_2"/>
    <property type="match status" value="1"/>
</dbReference>
<keyword evidence="4" id="KW-0547">Nucleotide-binding</keyword>
<evidence type="ECO:0000259" key="10">
    <source>
        <dbReference type="PROSITE" id="PS50893"/>
    </source>
</evidence>
<evidence type="ECO:0000256" key="4">
    <source>
        <dbReference type="ARBA" id="ARBA00022741"/>
    </source>
</evidence>
<keyword evidence="8" id="KW-0472">Membrane</keyword>
<keyword evidence="7" id="KW-0406">Ion transport</keyword>
<dbReference type="Pfam" id="PF08402">
    <property type="entry name" value="TOBE_2"/>
    <property type="match status" value="1"/>
</dbReference>
<evidence type="ECO:0000256" key="7">
    <source>
        <dbReference type="ARBA" id="ARBA00023065"/>
    </source>
</evidence>
<dbReference type="InterPro" id="IPR015853">
    <property type="entry name" value="ABC_transpr_FbpC"/>
</dbReference>
<evidence type="ECO:0000256" key="5">
    <source>
        <dbReference type="ARBA" id="ARBA00022840"/>
    </source>
</evidence>